<comment type="caution">
    <text evidence="2">The sequence shown here is derived from an EMBL/GenBank/DDBJ whole genome shotgun (WGS) entry which is preliminary data.</text>
</comment>
<feature type="compositionally biased region" description="Polar residues" evidence="1">
    <location>
        <begin position="75"/>
        <end position="89"/>
    </location>
</feature>
<gene>
    <name evidence="2" type="ORF">HD556DRAFT_1537002</name>
</gene>
<feature type="region of interest" description="Disordered" evidence="1">
    <location>
        <begin position="1"/>
        <end position="101"/>
    </location>
</feature>
<feature type="compositionally biased region" description="Polar residues" evidence="1">
    <location>
        <begin position="26"/>
        <end position="40"/>
    </location>
</feature>
<dbReference type="AlphaFoldDB" id="A0A9P7ANX9"/>
<evidence type="ECO:0000313" key="2">
    <source>
        <dbReference type="EMBL" id="KAG1792138.1"/>
    </source>
</evidence>
<dbReference type="RefSeq" id="XP_041158806.1">
    <property type="nucleotide sequence ID" value="XM_041309644.1"/>
</dbReference>
<evidence type="ECO:0000313" key="3">
    <source>
        <dbReference type="Proteomes" id="UP000719766"/>
    </source>
</evidence>
<accession>A0A9P7ANX9</accession>
<organism evidence="2 3">
    <name type="scientific">Suillus plorans</name>
    <dbReference type="NCBI Taxonomy" id="116603"/>
    <lineage>
        <taxon>Eukaryota</taxon>
        <taxon>Fungi</taxon>
        <taxon>Dikarya</taxon>
        <taxon>Basidiomycota</taxon>
        <taxon>Agaricomycotina</taxon>
        <taxon>Agaricomycetes</taxon>
        <taxon>Agaricomycetidae</taxon>
        <taxon>Boletales</taxon>
        <taxon>Suillineae</taxon>
        <taxon>Suillaceae</taxon>
        <taxon>Suillus</taxon>
    </lineage>
</organism>
<protein>
    <submittedName>
        <fullName evidence="2">Uncharacterized protein</fullName>
    </submittedName>
</protein>
<evidence type="ECO:0000256" key="1">
    <source>
        <dbReference type="SAM" id="MobiDB-lite"/>
    </source>
</evidence>
<dbReference type="EMBL" id="JABBWE010000038">
    <property type="protein sequence ID" value="KAG1792138.1"/>
    <property type="molecule type" value="Genomic_DNA"/>
</dbReference>
<reference evidence="2" key="1">
    <citation type="journal article" date="2020" name="New Phytol.">
        <title>Comparative genomics reveals dynamic genome evolution in host specialist ectomycorrhizal fungi.</title>
        <authorList>
            <person name="Lofgren L.A."/>
            <person name="Nguyen N.H."/>
            <person name="Vilgalys R."/>
            <person name="Ruytinx J."/>
            <person name="Liao H.L."/>
            <person name="Branco S."/>
            <person name="Kuo A."/>
            <person name="LaButti K."/>
            <person name="Lipzen A."/>
            <person name="Andreopoulos W."/>
            <person name="Pangilinan J."/>
            <person name="Riley R."/>
            <person name="Hundley H."/>
            <person name="Na H."/>
            <person name="Barry K."/>
            <person name="Grigoriev I.V."/>
            <person name="Stajich J.E."/>
            <person name="Kennedy P.G."/>
        </authorList>
    </citation>
    <scope>NUCLEOTIDE SEQUENCE</scope>
    <source>
        <strain evidence="2">S12</strain>
    </source>
</reference>
<dbReference type="Proteomes" id="UP000719766">
    <property type="component" value="Unassembled WGS sequence"/>
</dbReference>
<proteinExistence type="predicted"/>
<name>A0A9P7ANX9_9AGAM</name>
<feature type="compositionally biased region" description="Basic residues" evidence="1">
    <location>
        <begin position="1"/>
        <end position="16"/>
    </location>
</feature>
<dbReference type="OrthoDB" id="2693510at2759"/>
<keyword evidence="3" id="KW-1185">Reference proteome</keyword>
<sequence>MDENNHRKKRWGRPKPSHSDHHLVETTASPDPSSLSPSRNGSHERRSGSVFKLFGKVAKRFARSIRQPPTPEHTVASSSLQDTQPSTRDLTPPTLEPDCEQSSHSGIVEAKHLDPKCVNERIANANKGLAGASHVPTILQDTSSTTNNLPSVSDAIDTFSVLLKPLKAFNSIANAIADVQTIYLSTVHPYAKVALSIFTCASKVDKVSMTDDSRSGRPRCRCFSSALKDI</sequence>
<dbReference type="GeneID" id="64603408"/>